<evidence type="ECO:0000313" key="2">
    <source>
        <dbReference type="EMBL" id="EAI3913511.1"/>
    </source>
</evidence>
<dbReference type="Pfam" id="PF03981">
    <property type="entry name" value="Ubiq_cyt_C_chap"/>
    <property type="match status" value="1"/>
</dbReference>
<dbReference type="RefSeq" id="WP_263659199.1">
    <property type="nucleotide sequence ID" value="NZ_JAPZJE010000003.1"/>
</dbReference>
<comment type="caution">
    <text evidence="2">The sequence shown here is derived from an EMBL/GenBank/DDBJ whole genome shotgun (WGS) entry which is preliminary data.</text>
</comment>
<organism evidence="2 3">
    <name type="scientific">Campylobacter lari</name>
    <dbReference type="NCBI Taxonomy" id="201"/>
    <lineage>
        <taxon>Bacteria</taxon>
        <taxon>Pseudomonadati</taxon>
        <taxon>Campylobacterota</taxon>
        <taxon>Epsilonproteobacteria</taxon>
        <taxon>Campylobacterales</taxon>
        <taxon>Campylobacteraceae</taxon>
        <taxon>Campylobacter</taxon>
    </lineage>
</organism>
<accession>A0A5L4NNS1</accession>
<dbReference type="InterPro" id="IPR021150">
    <property type="entry name" value="Ubiq_cyt_c_chap"/>
</dbReference>
<dbReference type="Proteomes" id="UP000559808">
    <property type="component" value="Unassembled WGS sequence"/>
</dbReference>
<proteinExistence type="inferred from homology"/>
<evidence type="ECO:0000313" key="3">
    <source>
        <dbReference type="Proteomes" id="UP000559808"/>
    </source>
</evidence>
<gene>
    <name evidence="2" type="ORF">YZ34_00570</name>
</gene>
<sequence length="248" mass="28311">MAYRYDKDLEFLRNLSSEELNDFVSILTHDKDNTTRFTELITVNELYKKFYPDHKQYLDLILDEFQCFGGNTFANILRMGKGVLYKEILCDVADKLKVNYNKNSDTEIIEINLFMKILENSLDQMSKEQIKEISQELNLNLSTFTKQSTMAAMQFLIKQGGFKSYQLIVIVANAISKLILGRGLSAVVNVSLTKAMSIFVGPIGWAITGMWTAIDIAGPAYRVTIPAVIQIAYLRQSYNMKQNNQKLL</sequence>
<dbReference type="AlphaFoldDB" id="A0A5L4NNS1"/>
<comment type="similarity">
    <text evidence="1">Belongs to the UPF0174 family.</text>
</comment>
<evidence type="ECO:0000256" key="1">
    <source>
        <dbReference type="ARBA" id="ARBA00006436"/>
    </source>
</evidence>
<dbReference type="InterPro" id="IPR025217">
    <property type="entry name" value="DUF3944"/>
</dbReference>
<dbReference type="Pfam" id="PF13099">
    <property type="entry name" value="DUF3944"/>
    <property type="match status" value="1"/>
</dbReference>
<reference evidence="2 3" key="1">
    <citation type="submission" date="2018-05" db="EMBL/GenBank/DDBJ databases">
        <authorList>
            <consortium name="PulseNet: The National Subtyping Network for Foodborne Disease Surveillance"/>
            <person name="Tarr C.L."/>
            <person name="Trees E."/>
            <person name="Katz L.S."/>
            <person name="Carleton-Romer H.A."/>
            <person name="Stroika S."/>
            <person name="Kucerova Z."/>
            <person name="Roache K.F."/>
            <person name="Sabol A.L."/>
            <person name="Besser J."/>
            <person name="Gerner-Smidt P."/>
        </authorList>
    </citation>
    <scope>NUCLEOTIDE SEQUENCE [LARGE SCALE GENOMIC DNA]</scope>
    <source>
        <strain evidence="2 3">D6489</strain>
    </source>
</reference>
<dbReference type="EMBL" id="AABOWU010000001">
    <property type="protein sequence ID" value="EAI3913511.1"/>
    <property type="molecule type" value="Genomic_DNA"/>
</dbReference>
<protein>
    <submittedName>
        <fullName evidence="2">DUF3944 domain-containing protein</fullName>
    </submittedName>
</protein>
<name>A0A5L4NNS1_CAMLA</name>